<feature type="signal peptide" evidence="5">
    <location>
        <begin position="1"/>
        <end position="22"/>
    </location>
</feature>
<dbReference type="PANTHER" id="PTHR22702">
    <property type="entry name" value="PROTEASE-ASSOCIATED DOMAIN-CONTAINING PROTEIN"/>
    <property type="match status" value="1"/>
</dbReference>
<sequence length="504" mass="54843">MIHHYEFVLLAVSALALPFARSGGVPDVDSSHTYPKRSNDDAALLEWGSSAIIHNADGVVARFGPSATHPEFELGVEAELVTASPRQGCEPLMNARSVATQIVVMYRGQCDFGTKALNAAKAGAAAMIVVNSDRRSPDRAFAMTMRAKGEVSLEDERRRSQAADDAALEKDRETYDAIASLPSVMVSYAAGQQLREHSPRRMRLFAGGGRPFIESVTDAAPVLYLVHNAITESEMAAAKRKLAPFLKPTAVDPTVERAHRVLGFLRGAELSQFYERISSIVGYPVDHLGDLALERRTGASHAPPFSVRDERRLSRFNAETGDDSRPQTVMTIYVYLDDGDGGLYFPRARPAPTRVQPKKGLAAIWYTSLENGRLDQTAAHGDGPIPKGQTLWLLHLRVYNTPRPAARRFVLPVLLAPVSGAPSKTLVYATRRFFTRSFGPDNAADAAIDAALLLLAIAILAPFALLAFFAFKAYERAKQPPKRRPPPPAPTPADKKKAAIGKKA</sequence>
<feature type="transmembrane region" description="Helical" evidence="4">
    <location>
        <begin position="450"/>
        <end position="474"/>
    </location>
</feature>
<dbReference type="Gene3D" id="3.50.30.30">
    <property type="match status" value="1"/>
</dbReference>
<name>A0AAD7U5Y5_9STRA</name>
<evidence type="ECO:0000313" key="7">
    <source>
        <dbReference type="EMBL" id="KAJ8598865.1"/>
    </source>
</evidence>
<reference evidence="7" key="1">
    <citation type="submission" date="2023-01" db="EMBL/GenBank/DDBJ databases">
        <title>Metagenome sequencing of chrysophaentin producing Chrysophaeum taylorii.</title>
        <authorList>
            <person name="Davison J."/>
            <person name="Bewley C."/>
        </authorList>
    </citation>
    <scope>NUCLEOTIDE SEQUENCE</scope>
    <source>
        <strain evidence="7">NIES-1699</strain>
    </source>
</reference>
<dbReference type="SUPFAM" id="SSF52025">
    <property type="entry name" value="PA domain"/>
    <property type="match status" value="1"/>
</dbReference>
<evidence type="ECO:0000256" key="5">
    <source>
        <dbReference type="SAM" id="SignalP"/>
    </source>
</evidence>
<keyword evidence="4" id="KW-0812">Transmembrane</keyword>
<evidence type="ECO:0000256" key="2">
    <source>
        <dbReference type="ARBA" id="ARBA00023180"/>
    </source>
</evidence>
<dbReference type="InterPro" id="IPR046450">
    <property type="entry name" value="PA_dom_sf"/>
</dbReference>
<keyword evidence="4" id="KW-1133">Transmembrane helix</keyword>
<proteinExistence type="predicted"/>
<evidence type="ECO:0000259" key="6">
    <source>
        <dbReference type="Pfam" id="PF02225"/>
    </source>
</evidence>
<feature type="region of interest" description="Disordered" evidence="3">
    <location>
        <begin position="477"/>
        <end position="504"/>
    </location>
</feature>
<dbReference type="AlphaFoldDB" id="A0AAD7U5Y5"/>
<keyword evidence="1 5" id="KW-0732">Signal</keyword>
<keyword evidence="2" id="KW-0325">Glycoprotein</keyword>
<dbReference type="Gene3D" id="2.60.120.620">
    <property type="entry name" value="q2cbj1_9rhob like domain"/>
    <property type="match status" value="1"/>
</dbReference>
<dbReference type="EMBL" id="JAQMWT010000630">
    <property type="protein sequence ID" value="KAJ8598865.1"/>
    <property type="molecule type" value="Genomic_DNA"/>
</dbReference>
<keyword evidence="8" id="KW-1185">Reference proteome</keyword>
<accession>A0AAD7U5Y5</accession>
<keyword evidence="4" id="KW-0472">Membrane</keyword>
<dbReference type="Proteomes" id="UP001230188">
    <property type="component" value="Unassembled WGS sequence"/>
</dbReference>
<evidence type="ECO:0000256" key="4">
    <source>
        <dbReference type="SAM" id="Phobius"/>
    </source>
</evidence>
<gene>
    <name evidence="7" type="ORF">CTAYLR_010463</name>
</gene>
<dbReference type="Pfam" id="PF02225">
    <property type="entry name" value="PA"/>
    <property type="match status" value="1"/>
</dbReference>
<comment type="caution">
    <text evidence="7">The sequence shown here is derived from an EMBL/GenBank/DDBJ whole genome shotgun (WGS) entry which is preliminary data.</text>
</comment>
<evidence type="ECO:0000313" key="8">
    <source>
        <dbReference type="Proteomes" id="UP001230188"/>
    </source>
</evidence>
<protein>
    <recommendedName>
        <fullName evidence="6">PA domain-containing protein</fullName>
    </recommendedName>
</protein>
<dbReference type="PANTHER" id="PTHR22702:SF1">
    <property type="entry name" value="PROTEASE-ASSOCIATED DOMAIN-CONTAINING PROTEIN 1"/>
    <property type="match status" value="1"/>
</dbReference>
<evidence type="ECO:0000256" key="1">
    <source>
        <dbReference type="ARBA" id="ARBA00022729"/>
    </source>
</evidence>
<feature type="chain" id="PRO_5042049326" description="PA domain-containing protein" evidence="5">
    <location>
        <begin position="23"/>
        <end position="504"/>
    </location>
</feature>
<dbReference type="InterPro" id="IPR003137">
    <property type="entry name" value="PA_domain"/>
</dbReference>
<organism evidence="7 8">
    <name type="scientific">Chrysophaeum taylorii</name>
    <dbReference type="NCBI Taxonomy" id="2483200"/>
    <lineage>
        <taxon>Eukaryota</taxon>
        <taxon>Sar</taxon>
        <taxon>Stramenopiles</taxon>
        <taxon>Ochrophyta</taxon>
        <taxon>Pelagophyceae</taxon>
        <taxon>Pelagomonadales</taxon>
        <taxon>Pelagomonadaceae</taxon>
        <taxon>Chrysophaeum</taxon>
    </lineage>
</organism>
<evidence type="ECO:0000256" key="3">
    <source>
        <dbReference type="SAM" id="MobiDB-lite"/>
    </source>
</evidence>
<feature type="domain" description="PA" evidence="6">
    <location>
        <begin position="76"/>
        <end position="194"/>
    </location>
</feature>